<dbReference type="EMBL" id="ML978183">
    <property type="protein sequence ID" value="KAF2031119.1"/>
    <property type="molecule type" value="Genomic_DNA"/>
</dbReference>
<feature type="compositionally biased region" description="Low complexity" evidence="2">
    <location>
        <begin position="71"/>
        <end position="84"/>
    </location>
</feature>
<keyword evidence="5" id="KW-1185">Reference proteome</keyword>
<dbReference type="OrthoDB" id="3546279at2759"/>
<dbReference type="Proteomes" id="UP000799777">
    <property type="component" value="Unassembled WGS sequence"/>
</dbReference>
<evidence type="ECO:0000259" key="3">
    <source>
        <dbReference type="PROSITE" id="PS50048"/>
    </source>
</evidence>
<dbReference type="PANTHER" id="PTHR47784">
    <property type="entry name" value="STEROL UPTAKE CONTROL PROTEIN 2"/>
    <property type="match status" value="1"/>
</dbReference>
<dbReference type="PROSITE" id="PS00463">
    <property type="entry name" value="ZN2_CY6_FUNGAL_1"/>
    <property type="match status" value="1"/>
</dbReference>
<evidence type="ECO:0000256" key="1">
    <source>
        <dbReference type="ARBA" id="ARBA00023242"/>
    </source>
</evidence>
<dbReference type="AlphaFoldDB" id="A0A9P4HCD0"/>
<feature type="region of interest" description="Disordered" evidence="2">
    <location>
        <begin position="471"/>
        <end position="508"/>
    </location>
</feature>
<dbReference type="InterPro" id="IPR053157">
    <property type="entry name" value="Sterol_Uptake_Regulator"/>
</dbReference>
<dbReference type="PANTHER" id="PTHR47784:SF5">
    <property type="entry name" value="STEROL UPTAKE CONTROL PROTEIN 2"/>
    <property type="match status" value="1"/>
</dbReference>
<dbReference type="InterPro" id="IPR036864">
    <property type="entry name" value="Zn2-C6_fun-type_DNA-bd_sf"/>
</dbReference>
<dbReference type="InterPro" id="IPR001138">
    <property type="entry name" value="Zn2Cys6_DnaBD"/>
</dbReference>
<dbReference type="GO" id="GO:0008270">
    <property type="term" value="F:zinc ion binding"/>
    <property type="evidence" value="ECO:0007669"/>
    <property type="project" value="InterPro"/>
</dbReference>
<dbReference type="GO" id="GO:0001228">
    <property type="term" value="F:DNA-binding transcription activator activity, RNA polymerase II-specific"/>
    <property type="evidence" value="ECO:0007669"/>
    <property type="project" value="TreeGrafter"/>
</dbReference>
<dbReference type="CDD" id="cd00067">
    <property type="entry name" value="GAL4"/>
    <property type="match status" value="1"/>
</dbReference>
<comment type="caution">
    <text evidence="4">The sequence shown here is derived from an EMBL/GenBank/DDBJ whole genome shotgun (WGS) entry which is preliminary data.</text>
</comment>
<evidence type="ECO:0000256" key="2">
    <source>
        <dbReference type="SAM" id="MobiDB-lite"/>
    </source>
</evidence>
<reference evidence="4" key="1">
    <citation type="journal article" date="2020" name="Stud. Mycol.">
        <title>101 Dothideomycetes genomes: a test case for predicting lifestyles and emergence of pathogens.</title>
        <authorList>
            <person name="Haridas S."/>
            <person name="Albert R."/>
            <person name="Binder M."/>
            <person name="Bloem J."/>
            <person name="Labutti K."/>
            <person name="Salamov A."/>
            <person name="Andreopoulos B."/>
            <person name="Baker S."/>
            <person name="Barry K."/>
            <person name="Bills G."/>
            <person name="Bluhm B."/>
            <person name="Cannon C."/>
            <person name="Castanera R."/>
            <person name="Culley D."/>
            <person name="Daum C."/>
            <person name="Ezra D."/>
            <person name="Gonzalez J."/>
            <person name="Henrissat B."/>
            <person name="Kuo A."/>
            <person name="Liang C."/>
            <person name="Lipzen A."/>
            <person name="Lutzoni F."/>
            <person name="Magnuson J."/>
            <person name="Mondo S."/>
            <person name="Nolan M."/>
            <person name="Ohm R."/>
            <person name="Pangilinan J."/>
            <person name="Park H.-J."/>
            <person name="Ramirez L."/>
            <person name="Alfaro M."/>
            <person name="Sun H."/>
            <person name="Tritt A."/>
            <person name="Yoshinaga Y."/>
            <person name="Zwiers L.-H."/>
            <person name="Turgeon B."/>
            <person name="Goodwin S."/>
            <person name="Spatafora J."/>
            <person name="Crous P."/>
            <person name="Grigoriev I."/>
        </authorList>
    </citation>
    <scope>NUCLEOTIDE SEQUENCE</scope>
    <source>
        <strain evidence="4">CBS 110217</strain>
    </source>
</reference>
<dbReference type="Pfam" id="PF00172">
    <property type="entry name" value="Zn_clus"/>
    <property type="match status" value="1"/>
</dbReference>
<protein>
    <recommendedName>
        <fullName evidence="3">Zn(2)-C6 fungal-type domain-containing protein</fullName>
    </recommendedName>
</protein>
<accession>A0A9P4HCD0</accession>
<dbReference type="PROSITE" id="PS50048">
    <property type="entry name" value="ZN2_CY6_FUNGAL_2"/>
    <property type="match status" value="1"/>
</dbReference>
<name>A0A9P4HCD0_9PLEO</name>
<gene>
    <name evidence="4" type="ORF">EK21DRAFT_99881</name>
</gene>
<proteinExistence type="predicted"/>
<feature type="compositionally biased region" description="Low complexity" evidence="2">
    <location>
        <begin position="46"/>
        <end position="59"/>
    </location>
</feature>
<feature type="domain" description="Zn(2)-C6 fungal-type" evidence="3">
    <location>
        <begin position="12"/>
        <end position="41"/>
    </location>
</feature>
<evidence type="ECO:0000313" key="5">
    <source>
        <dbReference type="Proteomes" id="UP000799777"/>
    </source>
</evidence>
<keyword evidence="1" id="KW-0539">Nucleus</keyword>
<dbReference type="SUPFAM" id="SSF57701">
    <property type="entry name" value="Zn2/Cys6 DNA-binding domain"/>
    <property type="match status" value="1"/>
</dbReference>
<dbReference type="Gene3D" id="4.10.240.10">
    <property type="entry name" value="Zn(2)-C6 fungal-type DNA-binding domain"/>
    <property type="match status" value="1"/>
</dbReference>
<dbReference type="SMART" id="SM00066">
    <property type="entry name" value="GAL4"/>
    <property type="match status" value="1"/>
</dbReference>
<feature type="region of interest" description="Disordered" evidence="2">
    <location>
        <begin position="40"/>
        <end position="90"/>
    </location>
</feature>
<evidence type="ECO:0000313" key="4">
    <source>
        <dbReference type="EMBL" id="KAF2031119.1"/>
    </source>
</evidence>
<organism evidence="4 5">
    <name type="scientific">Setomelanomma holmii</name>
    <dbReference type="NCBI Taxonomy" id="210430"/>
    <lineage>
        <taxon>Eukaryota</taxon>
        <taxon>Fungi</taxon>
        <taxon>Dikarya</taxon>
        <taxon>Ascomycota</taxon>
        <taxon>Pezizomycotina</taxon>
        <taxon>Dothideomycetes</taxon>
        <taxon>Pleosporomycetidae</taxon>
        <taxon>Pleosporales</taxon>
        <taxon>Pleosporineae</taxon>
        <taxon>Phaeosphaeriaceae</taxon>
        <taxon>Setomelanomma</taxon>
    </lineage>
</organism>
<sequence length="508" mass="56624">MPRLGHKKSRTGCRQCKARHVKCDELKPCSNCARHGVQCSLTSDPSASQQGSASTAGIARDPPRRKKRQSAEPNTPNASAPSPSLQIDYVLNPPATSQSQTISTSAISQCSSPSSSPDNFPFLTRFIHGSDESCPDVWVRDLELMHHWTVEAYDQLSQREDMRHTWRVEAPIQAVNHVFLLHELLAFSALHKAYKLPERRSQYYTCGIHHQDLAIRGVREKLQNPTTHEEVALVATSTLLTLSVFASTGFELCFPDNPSSQGAIDGILNIFSLMQGMRNVTAMAQSHVHGSWLSPMFQDSADVIAPQPILHELINHIPSLASFVQSKPDLPSVERNVYLQVIGHLEPALQLAMSPKADNRELRFLVCWPFYIQSDFLNLVRQRYSGALAILMYYSTMLFAAQSRYWFMQGWGEHLMKACSEATAPDWLPCMQWPLSFIGHKHPYTLLPNPEAQRQTIGVTPANLMLPPFQDTPRVNAFKHPQPSEVTTPPADPRAKGAQHGEQPGSAA</sequence>